<dbReference type="RefSeq" id="WP_003424185.1">
    <property type="nucleotide sequence ID" value="NZ_BEHB01000007.1"/>
</dbReference>
<dbReference type="CDD" id="cd00093">
    <property type="entry name" value="HTH_XRE"/>
    <property type="match status" value="1"/>
</dbReference>
<feature type="domain" description="HTH cro/C1-type" evidence="2">
    <location>
        <begin position="7"/>
        <end position="59"/>
    </location>
</feature>
<dbReference type="PANTHER" id="PTHR46558:SF12">
    <property type="entry name" value="DNA-BINDING PROTEIN"/>
    <property type="match status" value="1"/>
</dbReference>
<dbReference type="SMART" id="SM00530">
    <property type="entry name" value="HTH_XRE"/>
    <property type="match status" value="1"/>
</dbReference>
<proteinExistence type="predicted"/>
<name>A0AAX3GV26_CLODI</name>
<sequence>MTLQDRIKEERLKLGLNQVELSKKFNMTKQTVSNWESENRIQDTLMLTKLADFLCISRFSLG</sequence>
<dbReference type="PANTHER" id="PTHR46558">
    <property type="entry name" value="TRACRIPTIONAL REGULATORY PROTEIN-RELATED-RELATED"/>
    <property type="match status" value="1"/>
</dbReference>
<dbReference type="InterPro" id="IPR001387">
    <property type="entry name" value="Cro/C1-type_HTH"/>
</dbReference>
<evidence type="ECO:0000256" key="1">
    <source>
        <dbReference type="ARBA" id="ARBA00023125"/>
    </source>
</evidence>
<dbReference type="Gene3D" id="1.10.260.40">
    <property type="entry name" value="lambda repressor-like DNA-binding domains"/>
    <property type="match status" value="1"/>
</dbReference>
<dbReference type="Pfam" id="PF01381">
    <property type="entry name" value="HTH_3"/>
    <property type="match status" value="1"/>
</dbReference>
<dbReference type="GO" id="GO:0003677">
    <property type="term" value="F:DNA binding"/>
    <property type="evidence" value="ECO:0007669"/>
    <property type="project" value="UniProtKB-KW"/>
</dbReference>
<dbReference type="SUPFAM" id="SSF47413">
    <property type="entry name" value="lambda repressor-like DNA-binding domains"/>
    <property type="match status" value="1"/>
</dbReference>
<evidence type="ECO:0000313" key="3">
    <source>
        <dbReference type="EMBL" id="VFD52692.1"/>
    </source>
</evidence>
<evidence type="ECO:0000259" key="2">
    <source>
        <dbReference type="PROSITE" id="PS50943"/>
    </source>
</evidence>
<dbReference type="Proteomes" id="UP000346772">
    <property type="component" value="Unassembled WGS sequence"/>
</dbReference>
<protein>
    <submittedName>
        <fullName evidence="3">DNA-binding protein</fullName>
    </submittedName>
</protein>
<accession>A0AAX3GV26</accession>
<dbReference type="AlphaFoldDB" id="A0AAX3GV26"/>
<evidence type="ECO:0000313" key="4">
    <source>
        <dbReference type="Proteomes" id="UP000346772"/>
    </source>
</evidence>
<dbReference type="PROSITE" id="PS50943">
    <property type="entry name" value="HTH_CROC1"/>
    <property type="match status" value="1"/>
</dbReference>
<gene>
    <name evidence="3" type="ORF">SAMEA1710456_00133</name>
</gene>
<reference evidence="3 4" key="1">
    <citation type="submission" date="2019-02" db="EMBL/GenBank/DDBJ databases">
        <authorList>
            <consortium name="Pathogen Informatics"/>
        </authorList>
    </citation>
    <scope>NUCLEOTIDE SEQUENCE [LARGE SCALE GENOMIC DNA]</scope>
    <source>
        <strain evidence="3 4">078GUE027</strain>
    </source>
</reference>
<keyword evidence="1 3" id="KW-0238">DNA-binding</keyword>
<comment type="caution">
    <text evidence="3">The sequence shown here is derived from an EMBL/GenBank/DDBJ whole genome shotgun (WGS) entry which is preliminary data.</text>
</comment>
<organism evidence="3 4">
    <name type="scientific">Clostridioides difficile</name>
    <name type="common">Peptoclostridium difficile</name>
    <dbReference type="NCBI Taxonomy" id="1496"/>
    <lineage>
        <taxon>Bacteria</taxon>
        <taxon>Bacillati</taxon>
        <taxon>Bacillota</taxon>
        <taxon>Clostridia</taxon>
        <taxon>Peptostreptococcales</taxon>
        <taxon>Peptostreptococcaceae</taxon>
        <taxon>Clostridioides</taxon>
    </lineage>
</organism>
<dbReference type="EMBL" id="CAADAT010000001">
    <property type="protein sequence ID" value="VFD52692.1"/>
    <property type="molecule type" value="Genomic_DNA"/>
</dbReference>
<dbReference type="InterPro" id="IPR010982">
    <property type="entry name" value="Lambda_DNA-bd_dom_sf"/>
</dbReference>